<sequence>MADVFLSYKREDRPLVRPLVRALQMRGFTVWWDSRIETGENWLACIKRALDAASCVVVVWTPQSVGADGIYASQIIEAEAEEGRKRDALLPVRMQSGPLPFLHDRKQAENLGDWQENADDPAFVRLTGAISTHCGEREPPEPAELDAWLAAEGARNADAYREFVRVFPASRFSAEAEPRAAEIEHRVADLRRSQEAALRIVGQFAEEVSKPSFTPPLGFTIAEREEAKSCTQEQLFDLLAQGAKAVLHAGPGGGKTVKLLDWAQAYSDAAKERIGVFIRLKEVANMGDELIAHLSRLEPNISERAWSALARSGLLTLFCDGWNELNDIERESIGTKLDIYARTHPAAGLVVGSRPLAPPPLKAKHALLVLERLSYAQIRSIVEAALGGSAQAALAELQESRDMVDLVRTPFFLFAFCETRRAGTAPTTREGLIRGMIIAGEQLPQHDGPLRQLLGGQQTKYLRALAVEMLNRQQAELSSDGARRTVNRESAALIEVDLVRTPPDASVVLDTLRDHHYLVEHAGTDRSYRFQHQLISEWYASDKVRGMAARALTDGDARRAMDRDILNDPAWTEAIVFAAESAHGDDEFTATSYLILRAIGIAPGLAADLIAVAPEEVWQRISSVVISFVEEWSQNAKHQALQFVVRCGKSEFADLVWEAITAEESGSVGQALRSTSLPYPAILGPSWREKCASLSAEHRRSLLAMLASSGSLEGAAMAVKAAVVDDDPKVPATVAEMLDFRGYRDELAELLRAAKEPTWEEIVSRREIEGLWDDPWGQQAIAAAHRVFARLDPGPQRIHFGLRLRSLGEDVDVDFVSELLELKVDDHHTAHSLLAKVAEFEEDRLSRALLEKVLNGERVTYWASRYIKRGTPVSQECLLELSRTKSRYRENEILSPLLDRKSLATLLLEFVAAHEAWRSATGNERNAIGEKYGALEDALMHADRNTLADVLLSWEPVSASQIGPVGDLMMRAYRRDRRDDEGEPLRPELRSRIVERLRVWAELLITESKQDRHGLHSLAEAIATFPSTALLTPLRSLLMADLEQWRKEREEFEASIERGAPPDPASGARLSNAYRYGQNMLSLATGRDADIADDGQSSDSPAPSPEMTNAVIDVLSEFLTDRLFGTEAARVIATLRLDPITQVGQPRRMSDDIRVVPDLREYRQQHGVETTDAIALRLIAAIDELRSDGSPDALHQAARLANSVTRMSCGEHLAALTALVAEHGNLELISTHVMIRLLFGHEVDGSLAEACLDQLDARREEKKWEYNESWFKWEQLLVLMVFGGKPVEAARRLLTYDRRSRDHDERRIAEALGLCGHPDALEALDLVRDRCVEQRIIDQWCSAVRQIGSVESAEKLLAMLLEMPEQRDWYRTRSLSKMVAELAESYPRIREEIIANVRDGNPEQLSRIAEIVRHMKDENLLTELLAVPEDRLARLGGAIEAALRDLSVQHRPVEGSEGLSEIVPRPISKFRAVAFARASADSAGSEACMRLLMFVDVLRDEYGESFEESRHPDISIGKPWPPAARCAWEASEGLAQ</sequence>
<dbReference type="Pfam" id="PF13676">
    <property type="entry name" value="TIR_2"/>
    <property type="match status" value="1"/>
</dbReference>
<evidence type="ECO:0000259" key="2">
    <source>
        <dbReference type="Pfam" id="PF22726"/>
    </source>
</evidence>
<dbReference type="Gene3D" id="3.40.50.10140">
    <property type="entry name" value="Toll/interleukin-1 receptor homology (TIR) domain"/>
    <property type="match status" value="1"/>
</dbReference>
<dbReference type="EMBL" id="LR633967">
    <property type="protein sequence ID" value="VUX55557.1"/>
    <property type="molecule type" value="Genomic_DNA"/>
</dbReference>
<dbReference type="SUPFAM" id="SSF52200">
    <property type="entry name" value="Toll/Interleukin receptor TIR domain"/>
    <property type="match status" value="1"/>
</dbReference>
<dbReference type="Pfam" id="PF22726">
    <property type="entry name" value="NCAB2"/>
    <property type="match status" value="1"/>
</dbReference>
<feature type="domain" description="TIR" evidence="1">
    <location>
        <begin position="4"/>
        <end position="114"/>
    </location>
</feature>
<protein>
    <submittedName>
        <fullName evidence="3">Uncharacterized protein</fullName>
    </submittedName>
</protein>
<evidence type="ECO:0000259" key="1">
    <source>
        <dbReference type="Pfam" id="PF13676"/>
    </source>
</evidence>
<feature type="domain" description="NACHT C-terminal Alpha/Beta 2" evidence="2">
    <location>
        <begin position="1443"/>
        <end position="1521"/>
    </location>
</feature>
<dbReference type="InterPro" id="IPR000157">
    <property type="entry name" value="TIR_dom"/>
</dbReference>
<dbReference type="InterPro" id="IPR035897">
    <property type="entry name" value="Toll_tir_struct_dom_sf"/>
</dbReference>
<organism evidence="3">
    <name type="scientific">uncultured Woeseiaceae bacterium</name>
    <dbReference type="NCBI Taxonomy" id="1983305"/>
    <lineage>
        <taxon>Bacteria</taxon>
        <taxon>Pseudomonadati</taxon>
        <taxon>Pseudomonadota</taxon>
        <taxon>Gammaproteobacteria</taxon>
        <taxon>Woeseiales</taxon>
        <taxon>Woeseiaceae</taxon>
        <taxon>environmental samples</taxon>
    </lineage>
</organism>
<dbReference type="GO" id="GO:0007165">
    <property type="term" value="P:signal transduction"/>
    <property type="evidence" value="ECO:0007669"/>
    <property type="project" value="InterPro"/>
</dbReference>
<reference evidence="3" key="1">
    <citation type="submission" date="2019-07" db="EMBL/GenBank/DDBJ databases">
        <authorList>
            <person name="Weber M."/>
            <person name="Kostadinov I."/>
            <person name="Kostadinov D I."/>
        </authorList>
    </citation>
    <scope>NUCLEOTIDE SEQUENCE</scope>
    <source>
        <strain evidence="3">Gfbio:sag-sample-m06:053724c1-46a9-4a36-b237-ea2bf867836b</strain>
    </source>
</reference>
<evidence type="ECO:0000313" key="3">
    <source>
        <dbReference type="EMBL" id="VUX55557.1"/>
    </source>
</evidence>
<proteinExistence type="predicted"/>
<accession>A0A7D9D2H4</accession>
<name>A0A7D9D2H4_9GAMM</name>
<gene>
    <name evidence="3" type="ORF">JTBM06_V1_40034</name>
</gene>
<dbReference type="InterPro" id="IPR054732">
    <property type="entry name" value="NCAB2"/>
</dbReference>